<dbReference type="PhylomeDB" id="A0A0G4IF75"/>
<dbReference type="Pfam" id="PF03357">
    <property type="entry name" value="Snf7"/>
    <property type="match status" value="1"/>
</dbReference>
<evidence type="ECO:0000313" key="3">
    <source>
        <dbReference type="EMBL" id="CEM55782.1"/>
    </source>
</evidence>
<reference evidence="3" key="1">
    <citation type="submission" date="2014-11" db="EMBL/GenBank/DDBJ databases">
        <authorList>
            <person name="Otto D Thomas"/>
            <person name="Naeem Raeece"/>
        </authorList>
    </citation>
    <scope>NUCLEOTIDE SEQUENCE</scope>
</reference>
<feature type="region of interest" description="Disordered" evidence="2">
    <location>
        <begin position="1"/>
        <end position="21"/>
    </location>
</feature>
<accession>A0A0G4IF75</accession>
<dbReference type="InterPro" id="IPR005024">
    <property type="entry name" value="Snf7_fam"/>
</dbReference>
<keyword evidence="1" id="KW-0175">Coiled coil</keyword>
<evidence type="ECO:0000256" key="1">
    <source>
        <dbReference type="SAM" id="Coils"/>
    </source>
</evidence>
<feature type="compositionally biased region" description="Basic and acidic residues" evidence="2">
    <location>
        <begin position="7"/>
        <end position="21"/>
    </location>
</feature>
<name>A0A0G4IF75_9ALVE</name>
<proteinExistence type="predicted"/>
<sequence>MWLFGKSGKDATEKANDTRSQVREWTRKLRGEMRQLDRQMRSIENEERKVTDEIKKAGKRGDVNSCRILAKEVVRSRKARERLLESKAQLNSVSMSLQQQAATMRVAGSLEKSTDVMQAMGNLVKVSEISTTMTEMSREMMKLGLIDEMVGDAIDSMDPAELEEESAGEVLQVMSELAADVISQLPDSEKAMLPQAAQAQAAAKPAEKTAVDEIDARLKAL</sequence>
<evidence type="ECO:0008006" key="4">
    <source>
        <dbReference type="Google" id="ProtNLM"/>
    </source>
</evidence>
<dbReference type="VEuPathDB" id="CryptoDB:Cvel_2440"/>
<protein>
    <recommendedName>
        <fullName evidence="4">Charged multivesicular body protein 3</fullName>
    </recommendedName>
</protein>
<organism evidence="3">
    <name type="scientific">Chromera velia CCMP2878</name>
    <dbReference type="NCBI Taxonomy" id="1169474"/>
    <lineage>
        <taxon>Eukaryota</taxon>
        <taxon>Sar</taxon>
        <taxon>Alveolata</taxon>
        <taxon>Colpodellida</taxon>
        <taxon>Chromeraceae</taxon>
        <taxon>Chromera</taxon>
    </lineage>
</organism>
<dbReference type="EMBL" id="CDMZ01005909">
    <property type="protein sequence ID" value="CEM55782.1"/>
    <property type="molecule type" value="Genomic_DNA"/>
</dbReference>
<dbReference type="Gene3D" id="6.10.140.1230">
    <property type="match status" value="1"/>
</dbReference>
<dbReference type="GO" id="GO:0007034">
    <property type="term" value="P:vacuolar transport"/>
    <property type="evidence" value="ECO:0007669"/>
    <property type="project" value="InterPro"/>
</dbReference>
<dbReference type="AlphaFoldDB" id="A0A0G4IF75"/>
<evidence type="ECO:0000256" key="2">
    <source>
        <dbReference type="SAM" id="MobiDB-lite"/>
    </source>
</evidence>
<dbReference type="PANTHER" id="PTHR10476">
    <property type="entry name" value="CHARGED MULTIVESICULAR BODY PROTEIN"/>
    <property type="match status" value="1"/>
</dbReference>
<feature type="coiled-coil region" evidence="1">
    <location>
        <begin position="26"/>
        <end position="60"/>
    </location>
</feature>
<gene>
    <name evidence="3" type="ORF">Cvel_2440</name>
</gene>